<dbReference type="InterPro" id="IPR002052">
    <property type="entry name" value="DNA_methylase_N6_adenine_CS"/>
</dbReference>
<dbReference type="Proteomes" id="UP000320766">
    <property type="component" value="Unassembled WGS sequence"/>
</dbReference>
<keyword evidence="4" id="KW-0949">S-adenosyl-L-methionine</keyword>
<dbReference type="GO" id="GO:0035657">
    <property type="term" value="C:eRF1 methyltransferase complex"/>
    <property type="evidence" value="ECO:0007669"/>
    <property type="project" value="TreeGrafter"/>
</dbReference>
<dbReference type="AlphaFoldDB" id="A0A520KY78"/>
<accession>A0A520KY78</accession>
<feature type="domain" description="Methyltransferase small" evidence="5">
    <location>
        <begin position="19"/>
        <end position="98"/>
    </location>
</feature>
<dbReference type="GO" id="GO:0032259">
    <property type="term" value="P:methylation"/>
    <property type="evidence" value="ECO:0007669"/>
    <property type="project" value="UniProtKB-KW"/>
</dbReference>
<keyword evidence="3" id="KW-0808">Transferase</keyword>
<evidence type="ECO:0000256" key="1">
    <source>
        <dbReference type="ARBA" id="ARBA00006149"/>
    </source>
</evidence>
<dbReference type="EMBL" id="RXIL01000032">
    <property type="protein sequence ID" value="RZN72013.1"/>
    <property type="molecule type" value="Genomic_DNA"/>
</dbReference>
<protein>
    <submittedName>
        <fullName evidence="6">Methylase</fullName>
    </submittedName>
</protein>
<evidence type="ECO:0000259" key="5">
    <source>
        <dbReference type="Pfam" id="PF05175"/>
    </source>
</evidence>
<comment type="caution">
    <text evidence="6">The sequence shown here is derived from an EMBL/GenBank/DDBJ whole genome shotgun (WGS) entry which is preliminary data.</text>
</comment>
<evidence type="ECO:0000256" key="3">
    <source>
        <dbReference type="ARBA" id="ARBA00022679"/>
    </source>
</evidence>
<dbReference type="InterPro" id="IPR004557">
    <property type="entry name" value="PrmC-related"/>
</dbReference>
<dbReference type="Gene3D" id="3.40.50.150">
    <property type="entry name" value="Vaccinia Virus protein VP39"/>
    <property type="match status" value="1"/>
</dbReference>
<dbReference type="GO" id="GO:0003676">
    <property type="term" value="F:nucleic acid binding"/>
    <property type="evidence" value="ECO:0007669"/>
    <property type="project" value="InterPro"/>
</dbReference>
<evidence type="ECO:0000256" key="4">
    <source>
        <dbReference type="ARBA" id="ARBA00022691"/>
    </source>
</evidence>
<dbReference type="SUPFAM" id="SSF53335">
    <property type="entry name" value="S-adenosyl-L-methionine-dependent methyltransferases"/>
    <property type="match status" value="1"/>
</dbReference>
<dbReference type="InterPro" id="IPR052190">
    <property type="entry name" value="Euk-Arch_PrmC-MTase"/>
</dbReference>
<dbReference type="NCBIfam" id="TIGR00537">
    <property type="entry name" value="hemK_rel_arch"/>
    <property type="match status" value="1"/>
</dbReference>
<dbReference type="PROSITE" id="PS00092">
    <property type="entry name" value="N6_MTASE"/>
    <property type="match status" value="1"/>
</dbReference>
<comment type="similarity">
    <text evidence="1">Belongs to the eukaryotic/archaeal PrmC-related family.</text>
</comment>
<dbReference type="PANTHER" id="PTHR45875:SF1">
    <property type="entry name" value="METHYLTRANSFERASE N6AMT1"/>
    <property type="match status" value="1"/>
</dbReference>
<dbReference type="GO" id="GO:0008757">
    <property type="term" value="F:S-adenosylmethionine-dependent methyltransferase activity"/>
    <property type="evidence" value="ECO:0007669"/>
    <property type="project" value="TreeGrafter"/>
</dbReference>
<reference evidence="6 7" key="1">
    <citation type="journal article" date="2019" name="Nat. Microbiol.">
        <title>Wide diversity of methane and short-chain alkane metabolisms in uncultured archaea.</title>
        <authorList>
            <person name="Borrel G."/>
            <person name="Adam P.S."/>
            <person name="McKay L.J."/>
            <person name="Chen L.X."/>
            <person name="Sierra-Garcia I.N."/>
            <person name="Sieber C.M."/>
            <person name="Letourneur Q."/>
            <person name="Ghozlane A."/>
            <person name="Andersen G.L."/>
            <person name="Li W.J."/>
            <person name="Hallam S.J."/>
            <person name="Muyzer G."/>
            <person name="de Oliveira V.M."/>
            <person name="Inskeep W.P."/>
            <person name="Banfield J.F."/>
            <person name="Gribaldo S."/>
        </authorList>
    </citation>
    <scope>NUCLEOTIDE SEQUENCE [LARGE SCALE GENOMIC DNA]</scope>
    <source>
        <strain evidence="6">NM1b</strain>
    </source>
</reference>
<dbReference type="InterPro" id="IPR007848">
    <property type="entry name" value="Small_mtfrase_dom"/>
</dbReference>
<sequence>MNEKSESHVYEPAEDTFLLLNAALNEAEENDLILELGTGSGIIAKALSERLKISKVVTTDINPHAVRYARSKGLDVIRTYLFRGLKGKFDLIIFNPPYLPMGEREIEDRWLEISWDGGDDGRRIINEFLDGVGRHLSKRGRFLLVVSSLSGMDEAIKSAEDEGFKIEIISEEKLFF</sequence>
<evidence type="ECO:0000313" key="6">
    <source>
        <dbReference type="EMBL" id="RZN72013.1"/>
    </source>
</evidence>
<dbReference type="Pfam" id="PF05175">
    <property type="entry name" value="MTS"/>
    <property type="match status" value="1"/>
</dbReference>
<organism evidence="6 7">
    <name type="scientific">Candidatus Methanolliviera hydrocarbonicum</name>
    <dbReference type="NCBI Taxonomy" id="2491085"/>
    <lineage>
        <taxon>Archaea</taxon>
        <taxon>Methanobacteriati</taxon>
        <taxon>Methanobacteriota</taxon>
        <taxon>Candidatus Methanoliparia</taxon>
        <taxon>Candidatus Methanoliparales</taxon>
        <taxon>Candidatus Methanollivieraceae</taxon>
        <taxon>Candidatus Methanolliviera</taxon>
    </lineage>
</organism>
<evidence type="ECO:0000313" key="7">
    <source>
        <dbReference type="Proteomes" id="UP000320766"/>
    </source>
</evidence>
<dbReference type="PANTHER" id="PTHR45875">
    <property type="entry name" value="METHYLTRANSFERASE N6AMT1"/>
    <property type="match status" value="1"/>
</dbReference>
<proteinExistence type="inferred from homology"/>
<keyword evidence="2 6" id="KW-0489">Methyltransferase</keyword>
<dbReference type="CDD" id="cd02440">
    <property type="entry name" value="AdoMet_MTases"/>
    <property type="match status" value="1"/>
</dbReference>
<name>A0A520KY78_9EURY</name>
<dbReference type="InterPro" id="IPR029063">
    <property type="entry name" value="SAM-dependent_MTases_sf"/>
</dbReference>
<evidence type="ECO:0000256" key="2">
    <source>
        <dbReference type="ARBA" id="ARBA00022603"/>
    </source>
</evidence>
<gene>
    <name evidence="6" type="ORF">EF807_01760</name>
</gene>
<dbReference type="GO" id="GO:0008276">
    <property type="term" value="F:protein methyltransferase activity"/>
    <property type="evidence" value="ECO:0007669"/>
    <property type="project" value="TreeGrafter"/>
</dbReference>